<dbReference type="PROSITE" id="PS51450">
    <property type="entry name" value="LRR"/>
    <property type="match status" value="1"/>
</dbReference>
<dbReference type="Pfam" id="PF00075">
    <property type="entry name" value="RNase_H"/>
    <property type="match status" value="1"/>
</dbReference>
<evidence type="ECO:0000256" key="5">
    <source>
        <dbReference type="ARBA" id="ARBA00022737"/>
    </source>
</evidence>
<feature type="region of interest" description="Disordered" evidence="9">
    <location>
        <begin position="799"/>
        <end position="818"/>
    </location>
</feature>
<evidence type="ECO:0000256" key="3">
    <source>
        <dbReference type="ARBA" id="ARBA00022490"/>
    </source>
</evidence>
<dbReference type="InterPro" id="IPR036397">
    <property type="entry name" value="RNaseH_sf"/>
</dbReference>
<dbReference type="InterPro" id="IPR032675">
    <property type="entry name" value="LRR_dom_sf"/>
</dbReference>
<dbReference type="InterPro" id="IPR056496">
    <property type="entry name" value="CS_DNAAF11_C"/>
</dbReference>
<sequence>MEQQVLSLTVNYIGIDVEDAEITALDSPTLGMAEIGYQLDLCTVLTPGKAYVVDSDAATTWSLLLRIAQDIEVEDCHMSLFSVYGQRLVHLSDFEPVMVAVPEDPDIPVFSLVHLAPVVEGLLLHRLDGGFALSSPQVTAAEVWLGAPFHLLSALGWRCDLHNFPAQKPEPMMLTMVPIPDTVSLSADRLQELWRVWLFIAKLEEAQGLRGLTASCRIEVQVVARQVWVGRLPGTLQLTEIESWWRLSSTACLLPSASRVFSGPFPQAISVTVAQLGQDAKNCVRRKNGNLLITVHPECVGGGAKTETANWVKTRAASTCLTAGLDLERTTDFVDKLATAAGVPRLTSCLQGGQVQDKWGQLTELAQQVGLACPVISNKAAGVANKLKKAQQRLKHQNRCSVKAAEVCLCPGYFMNADGTAARVLDSVQPGATRVMLTDEDEAAALLPAVTGIQPDELCIVVLGHTCPDKNTCAGRLSIPAQARHDHAPLLLAGCYHNVGGKPVKAKPHADIEIDLPEVLCCTFEAFGDEFEPDHWQRLTQAPVKTVQEIFAKSELGAKFANPWGRQFYAGDRPALPASADKLVFQARVSRADLDDLLAVSGHNRVYIVPRRQDKTASTDFSIVWIGNSKAEAMKASLQVQGQLGIVRAKARFGIRVPAARFGEIFANLKPDQIAPTRVQVNALYRIGPVPAGAGATELQQWAVKAAWQVRVIKALGATHWLLGAASDPPTVYPAFNTKVPPRQTQQPVVQSGSFSSRPSGPAGRSNAAAVTDTKIDPWLLSDPWSSYKSATNSANSFGSLASSAPAPKQLAGPTEKRLQAQEDRLKALEEGLHNLRVQGDERHTELVQQQQQDRLQTKAQTEQLSDRIALLSHDFTRQLQLSVESLQGAHNQQQQQVQTSIDELKQLLLASRDTEASGLIFAQASGLIFPPVTALRFRKNSRLPGLCSQASGLIFAPVTALRQYFVYQSVSGQTSFHCLATELTESQRVAVAHVRIGPLHVRCIAVYGWPANHSDAAARNDALLCQVLKVVSDGGAPTIIGGDFNTLPQNLACWQQFQAMGYREVFQMWRERFQVHLPATCKGATRHDTVLLPPVLADLAISARVDDTCFDFDAHAPLMVTFKLPAQVEQAYAVVADRLDHRISVCSSRDELEHAFLEWAQALESAVDSAVRQQHSEDPVTFPTAGLPRNARGRCEYRVAKKKPLPAAAPQARHGDYNPPAEPLTVKARARTRQARRLRTFVSSLQAALHHDRVQVPTVNSQLANEWRAITKASGYGTGFPHWLLQCAHFHEFPALQHNKPFVPPDIEWVRDVCEYVRFDCDHIVKQEARHRAKLAAHVVHLDITDGHSTKGYAALRPQANPPFSAIPVQEAQTGRLIQAIDGTVGLYATSAPAAFRTDLPLDVAGVIATVLGVQESDQHGPLLRVSMPQAPLPSTAEFRQQTEASCASELNRAFTLFWHPIWTRDRGESLSDVEHWTQFCSNLPPAPANTLPDLDFQDMQLWRASLKQLRVRSATGYCGFSNAELRWLPDSPFRHLLHLYRLCVRWGFPSHMGRATVSVLAKVEVLGLYLCQDGVATMGAATLPAGTQLKVLQSAKDLGVHYRFRATTGNPQAEQRINEACRRLQQLQSLRRPLFNKAKLIQTSVWPAAFYGCEGRLLPVSTVARVRSCAARALVGPHSSASPYLALAALTTSVVDPEVYLLSAALCSLSRLLQVRPDVGAVWLQSTVQCQVDHCRAIGPATSLAMALRRNGWVLYANGVGKGPGHTVFDLCTGAAAKIRAAVRAAWGHELPTRVQHRNGMLQCPVPAPDIMHKCLLRFPDKVRLFLAQSTVGALLSDAAKATWDPLQDPTCQLCGGKDTKEHRLLTCPVTEAIRRPFQGLLEHVSSEQRYWLHCAYPSPHEDEPLLRLVWQSRRIPPAPSPVPALQHVESTTLQMFTDGSCSNPTCPAARHASWAVLLYTGPEPVDADLLLARWQGRTLSTIFFHVVAQGVVPGEQTIARAEFIALCQASQVALQRPQLEAQIWSDSSTALRAAQQVQVEGPATVPAFARDLLDSTADNLFPASHRLLKVKAHASPAEVPHADILPTLGNTFADEAAKAARQADLELVINTTEAVAEWRRQEADRLYMFFQYQLELAKRVKPLKAAVELPQGSTMSRPLEHADFIGRWGELSTGRAAAAWRAAPRGGSSPRDQVRDAWFQQLWWSEPTTSDQKFTGITFLELLVNFALVTRSLPARTIKDPLTKTQRTVELTSSEGILLPANLRDLLSAFVIMVQNMCKRCTWNILKFKHRKIRSLERAAWHAGDTESLFKAADQMQQFKLRLPFIRKLENRKDAKDVIVEMTRASSPATEVCGAQPEKHTSLPIVSIVVPFWGYLLGAEHNEGVLSDLEEIALHQQEIEGIESLEACCRHIKILLLQNNIIPKMEGLNKLKELEYLNLALNNISKIEGIDGCESLKKLDLTVNFVTAEDLEESVYNLKANMMLEDLYLTGNPCSDWSGCRAYVVAHLPQLKQLDAKLIMPRERIKARQQLPRLQKELEDLAEEARVKRLRELGQPVDEGAYTKESRNEMYLELAEQKAEKERNERRRMGAEPKEPRVIPGVHNARGEIRQCNEGKYNFDLDDWTHWDKIVFELAVPKYLDTSALDVDINPSYIRVVVKDKVTQLKLSAEVRPDASKVQRSRTTGVLHIDMPLLQPHQVKNPKAPAQPELEPLKPAAEPTPARAGRGGYLAGKSSEDGTAKTVSIKGIYQDPRRVAPKKPESLLKEVKTTRANHVAAGTAEEDDDDIPPLEARR</sequence>
<dbReference type="SMART" id="SM00365">
    <property type="entry name" value="LRR_SD22"/>
    <property type="match status" value="3"/>
</dbReference>
<dbReference type="InterPro" id="IPR036691">
    <property type="entry name" value="Endo/exonu/phosph_ase_sf"/>
</dbReference>
<dbReference type="InterPro" id="IPR012337">
    <property type="entry name" value="RNaseH-like_sf"/>
</dbReference>
<dbReference type="PANTHER" id="PTHR18849:SF0">
    <property type="entry name" value="CILIA- AND FLAGELLA-ASSOCIATED PROTEIN 410-RELATED"/>
    <property type="match status" value="1"/>
</dbReference>
<feature type="compositionally biased region" description="Low complexity" evidence="9">
    <location>
        <begin position="740"/>
        <end position="751"/>
    </location>
</feature>
<dbReference type="SUPFAM" id="SSF52058">
    <property type="entry name" value="L domain-like"/>
    <property type="match status" value="1"/>
</dbReference>
<keyword evidence="6" id="KW-0969">Cilium</keyword>
<dbReference type="Pfam" id="PF23602">
    <property type="entry name" value="CS_DNAAF11_C"/>
    <property type="match status" value="1"/>
</dbReference>
<name>A0A1Q9D8H2_SYMMI</name>
<feature type="region of interest" description="Disordered" evidence="9">
    <location>
        <begin position="2583"/>
        <end position="2602"/>
    </location>
</feature>
<feature type="region of interest" description="Disordered" evidence="9">
    <location>
        <begin position="2701"/>
        <end position="2797"/>
    </location>
</feature>
<keyword evidence="12" id="KW-1185">Reference proteome</keyword>
<evidence type="ECO:0000256" key="6">
    <source>
        <dbReference type="ARBA" id="ARBA00023069"/>
    </source>
</evidence>
<keyword evidence="4" id="KW-0433">Leucine-rich repeat</keyword>
<accession>A0A1Q9D8H2</accession>
<dbReference type="OrthoDB" id="10250990at2759"/>
<dbReference type="EMBL" id="LSRX01000663">
    <property type="protein sequence ID" value="OLP91494.1"/>
    <property type="molecule type" value="Genomic_DNA"/>
</dbReference>
<organism evidence="11 12">
    <name type="scientific">Symbiodinium microadriaticum</name>
    <name type="common">Dinoflagellate</name>
    <name type="synonym">Zooxanthella microadriatica</name>
    <dbReference type="NCBI Taxonomy" id="2951"/>
    <lineage>
        <taxon>Eukaryota</taxon>
        <taxon>Sar</taxon>
        <taxon>Alveolata</taxon>
        <taxon>Dinophyceae</taxon>
        <taxon>Suessiales</taxon>
        <taxon>Symbiodiniaceae</taxon>
        <taxon>Symbiodinium</taxon>
    </lineage>
</organism>
<evidence type="ECO:0000256" key="4">
    <source>
        <dbReference type="ARBA" id="ARBA00022614"/>
    </source>
</evidence>
<feature type="compositionally biased region" description="Basic and acidic residues" evidence="9">
    <location>
        <begin position="2754"/>
        <end position="2772"/>
    </location>
</feature>
<evidence type="ECO:0000256" key="9">
    <source>
        <dbReference type="SAM" id="MobiDB-lite"/>
    </source>
</evidence>
<evidence type="ECO:0000256" key="1">
    <source>
        <dbReference type="ARBA" id="ARBA00004138"/>
    </source>
</evidence>
<dbReference type="SUPFAM" id="SSF56219">
    <property type="entry name" value="DNase I-like"/>
    <property type="match status" value="1"/>
</dbReference>
<dbReference type="FunFam" id="3.80.10.10:FF:000052">
    <property type="entry name" value="Leucine rich repeat containing 6"/>
    <property type="match status" value="1"/>
</dbReference>
<keyword evidence="5" id="KW-0677">Repeat</keyword>
<comment type="caution">
    <text evidence="11">The sequence shown here is derived from an EMBL/GenBank/DDBJ whole genome shotgun (WGS) entry which is preliminary data.</text>
</comment>
<dbReference type="GO" id="GO:0005929">
    <property type="term" value="C:cilium"/>
    <property type="evidence" value="ECO:0007669"/>
    <property type="project" value="UniProtKB-SubCell"/>
</dbReference>
<dbReference type="SUPFAM" id="SSF53098">
    <property type="entry name" value="Ribonuclease H-like"/>
    <property type="match status" value="1"/>
</dbReference>
<evidence type="ECO:0000313" key="12">
    <source>
        <dbReference type="Proteomes" id="UP000186817"/>
    </source>
</evidence>
<dbReference type="Proteomes" id="UP000186817">
    <property type="component" value="Unassembled WGS sequence"/>
</dbReference>
<dbReference type="GO" id="GO:0004523">
    <property type="term" value="F:RNA-DNA hybrid ribonuclease activity"/>
    <property type="evidence" value="ECO:0007669"/>
    <property type="project" value="InterPro"/>
</dbReference>
<reference evidence="11 12" key="1">
    <citation type="submission" date="2016-02" db="EMBL/GenBank/DDBJ databases">
        <title>Genome analysis of coral dinoflagellate symbionts highlights evolutionary adaptations to a symbiotic lifestyle.</title>
        <authorList>
            <person name="Aranda M."/>
            <person name="Li Y."/>
            <person name="Liew Y.J."/>
            <person name="Baumgarten S."/>
            <person name="Simakov O."/>
            <person name="Wilson M."/>
            <person name="Piel J."/>
            <person name="Ashoor H."/>
            <person name="Bougouffa S."/>
            <person name="Bajic V.B."/>
            <person name="Ryu T."/>
            <person name="Ravasi T."/>
            <person name="Bayer T."/>
            <person name="Micklem G."/>
            <person name="Kim H."/>
            <person name="Bhak J."/>
            <person name="Lajeunesse T.C."/>
            <person name="Voolstra C.R."/>
        </authorList>
    </citation>
    <scope>NUCLEOTIDE SEQUENCE [LARGE SCALE GENOMIC DNA]</scope>
    <source>
        <strain evidence="11 12">CCMP2467</strain>
    </source>
</reference>
<feature type="compositionally biased region" description="Basic and acidic residues" evidence="9">
    <location>
        <begin position="2583"/>
        <end position="2600"/>
    </location>
</feature>
<dbReference type="GO" id="GO:0005737">
    <property type="term" value="C:cytoplasm"/>
    <property type="evidence" value="ECO:0007669"/>
    <property type="project" value="UniProtKB-SubCell"/>
</dbReference>
<keyword evidence="3" id="KW-0963">Cytoplasm</keyword>
<evidence type="ECO:0000256" key="2">
    <source>
        <dbReference type="ARBA" id="ARBA00004496"/>
    </source>
</evidence>
<keyword evidence="7" id="KW-0966">Cell projection</keyword>
<gene>
    <name evidence="11" type="primary">lrrc6</name>
    <name evidence="11" type="ORF">AK812_SmicGene26812</name>
</gene>
<proteinExistence type="inferred from homology"/>
<evidence type="ECO:0000259" key="10">
    <source>
        <dbReference type="PROSITE" id="PS50879"/>
    </source>
</evidence>
<evidence type="ECO:0000256" key="7">
    <source>
        <dbReference type="ARBA" id="ARBA00023273"/>
    </source>
</evidence>
<dbReference type="InterPro" id="IPR001611">
    <property type="entry name" value="Leu-rich_rpt"/>
</dbReference>
<dbReference type="Gene3D" id="3.80.10.10">
    <property type="entry name" value="Ribonuclease Inhibitor"/>
    <property type="match status" value="1"/>
</dbReference>
<dbReference type="Gene3D" id="3.30.420.10">
    <property type="entry name" value="Ribonuclease H-like superfamily/Ribonuclease H"/>
    <property type="match status" value="1"/>
</dbReference>
<dbReference type="GO" id="GO:0003676">
    <property type="term" value="F:nucleic acid binding"/>
    <property type="evidence" value="ECO:0007669"/>
    <property type="project" value="InterPro"/>
</dbReference>
<evidence type="ECO:0000256" key="8">
    <source>
        <dbReference type="ARBA" id="ARBA00049982"/>
    </source>
</evidence>
<dbReference type="InterPro" id="IPR002156">
    <property type="entry name" value="RNaseH_domain"/>
</dbReference>
<dbReference type="Gene3D" id="3.60.10.10">
    <property type="entry name" value="Endonuclease/exonuclease/phosphatase"/>
    <property type="match status" value="1"/>
</dbReference>
<feature type="region of interest" description="Disordered" evidence="9">
    <location>
        <begin position="734"/>
        <end position="771"/>
    </location>
</feature>
<dbReference type="PROSITE" id="PS50879">
    <property type="entry name" value="RNASE_H_1"/>
    <property type="match status" value="1"/>
</dbReference>
<feature type="domain" description="RNase H type-1" evidence="10">
    <location>
        <begin position="1932"/>
        <end position="2105"/>
    </location>
</feature>
<comment type="subcellular location">
    <subcellularLocation>
        <location evidence="1">Cell projection</location>
        <location evidence="1">Cilium</location>
    </subcellularLocation>
    <subcellularLocation>
        <location evidence="2">Cytoplasm</location>
    </subcellularLocation>
</comment>
<dbReference type="PANTHER" id="PTHR18849">
    <property type="entry name" value="LEUCINE RICH REPEAT PROTEIN"/>
    <property type="match status" value="1"/>
</dbReference>
<evidence type="ECO:0000313" key="11">
    <source>
        <dbReference type="EMBL" id="OLP91494.1"/>
    </source>
</evidence>
<protein>
    <submittedName>
        <fullName evidence="11">Protein tilB-like</fullName>
    </submittedName>
</protein>
<comment type="similarity">
    <text evidence="8">Belongs to the tilB family.</text>
</comment>
<feature type="compositionally biased region" description="Low complexity" evidence="9">
    <location>
        <begin position="2707"/>
        <end position="2725"/>
    </location>
</feature>